<name>A0A6G1KZJ5_9PEZI</name>
<feature type="transmembrane region" description="Helical" evidence="2">
    <location>
        <begin position="182"/>
        <end position="205"/>
    </location>
</feature>
<gene>
    <name evidence="3" type="ORF">EJ03DRAFT_330615</name>
</gene>
<evidence type="ECO:0000313" key="4">
    <source>
        <dbReference type="Proteomes" id="UP000799436"/>
    </source>
</evidence>
<sequence length="309" mass="33792">MQSQDEHSQNGNRTGAHAARVSSISPAEAEAQKLDGQAMELAGAFDDQSGPQDAHLNQDSEHIAATPYLGTFELPDSTSSQEPQDPADQPSSRIFFPTHPRAIDFRPGKNAYDDEVGSRDFRGAGPAHRAYTRQLLQAQHFRSISDTTSIVAVLIAALPWAILSQPVVPPTIFTSATTFTFAALSSSLSVILALLCQFAKLLYTLRPPGRTGFRTTMLAYVLEDVAQLALLQIGLVAILFFLLWLHTASSWATFSSQLLRLRSWPLPLGGSLSLWPRCKRHTSISGQRLMRWAYHVDNAGGWPSGDGCY</sequence>
<protein>
    <submittedName>
        <fullName evidence="3">Uncharacterized protein</fullName>
    </submittedName>
</protein>
<feature type="region of interest" description="Disordered" evidence="1">
    <location>
        <begin position="1"/>
        <end position="98"/>
    </location>
</feature>
<keyword evidence="4" id="KW-1185">Reference proteome</keyword>
<reference evidence="3" key="1">
    <citation type="journal article" date="2020" name="Stud. Mycol.">
        <title>101 Dothideomycetes genomes: a test case for predicting lifestyles and emergence of pathogens.</title>
        <authorList>
            <person name="Haridas S."/>
            <person name="Albert R."/>
            <person name="Binder M."/>
            <person name="Bloem J."/>
            <person name="Labutti K."/>
            <person name="Salamov A."/>
            <person name="Andreopoulos B."/>
            <person name="Baker S."/>
            <person name="Barry K."/>
            <person name="Bills G."/>
            <person name="Bluhm B."/>
            <person name="Cannon C."/>
            <person name="Castanera R."/>
            <person name="Culley D."/>
            <person name="Daum C."/>
            <person name="Ezra D."/>
            <person name="Gonzalez J."/>
            <person name="Henrissat B."/>
            <person name="Kuo A."/>
            <person name="Liang C."/>
            <person name="Lipzen A."/>
            <person name="Lutzoni F."/>
            <person name="Magnuson J."/>
            <person name="Mondo S."/>
            <person name="Nolan M."/>
            <person name="Ohm R."/>
            <person name="Pangilinan J."/>
            <person name="Park H.-J."/>
            <person name="Ramirez L."/>
            <person name="Alfaro M."/>
            <person name="Sun H."/>
            <person name="Tritt A."/>
            <person name="Yoshinaga Y."/>
            <person name="Zwiers L.-H."/>
            <person name="Turgeon B."/>
            <person name="Goodwin S."/>
            <person name="Spatafora J."/>
            <person name="Crous P."/>
            <person name="Grigoriev I."/>
        </authorList>
    </citation>
    <scope>NUCLEOTIDE SEQUENCE</scope>
    <source>
        <strain evidence="3">CBS 116005</strain>
    </source>
</reference>
<dbReference type="EMBL" id="ML995882">
    <property type="protein sequence ID" value="KAF2765860.1"/>
    <property type="molecule type" value="Genomic_DNA"/>
</dbReference>
<keyword evidence="2" id="KW-0812">Transmembrane</keyword>
<keyword evidence="2" id="KW-1133">Transmembrane helix</keyword>
<dbReference type="Proteomes" id="UP000799436">
    <property type="component" value="Unassembled WGS sequence"/>
</dbReference>
<accession>A0A6G1KZJ5</accession>
<dbReference type="AlphaFoldDB" id="A0A6G1KZJ5"/>
<evidence type="ECO:0000313" key="3">
    <source>
        <dbReference type="EMBL" id="KAF2765860.1"/>
    </source>
</evidence>
<dbReference type="OrthoDB" id="10389725at2759"/>
<feature type="transmembrane region" description="Helical" evidence="2">
    <location>
        <begin position="143"/>
        <end position="162"/>
    </location>
</feature>
<evidence type="ECO:0000256" key="2">
    <source>
        <dbReference type="SAM" id="Phobius"/>
    </source>
</evidence>
<proteinExistence type="predicted"/>
<organism evidence="3 4">
    <name type="scientific">Teratosphaeria nubilosa</name>
    <dbReference type="NCBI Taxonomy" id="161662"/>
    <lineage>
        <taxon>Eukaryota</taxon>
        <taxon>Fungi</taxon>
        <taxon>Dikarya</taxon>
        <taxon>Ascomycota</taxon>
        <taxon>Pezizomycotina</taxon>
        <taxon>Dothideomycetes</taxon>
        <taxon>Dothideomycetidae</taxon>
        <taxon>Mycosphaerellales</taxon>
        <taxon>Teratosphaeriaceae</taxon>
        <taxon>Teratosphaeria</taxon>
    </lineage>
</organism>
<feature type="transmembrane region" description="Helical" evidence="2">
    <location>
        <begin position="225"/>
        <end position="245"/>
    </location>
</feature>
<evidence type="ECO:0000256" key="1">
    <source>
        <dbReference type="SAM" id="MobiDB-lite"/>
    </source>
</evidence>
<keyword evidence="2" id="KW-0472">Membrane</keyword>